<evidence type="ECO:0000256" key="7">
    <source>
        <dbReference type="ARBA" id="ARBA00047464"/>
    </source>
</evidence>
<dbReference type="HAMAP" id="MF_00087">
    <property type="entry name" value="Glu_tRNA_reductase"/>
    <property type="match status" value="1"/>
</dbReference>
<dbReference type="PANTHER" id="PTHR43013:SF1">
    <property type="entry name" value="GLUTAMYL-TRNA REDUCTASE"/>
    <property type="match status" value="1"/>
</dbReference>
<dbReference type="Pfam" id="PF01488">
    <property type="entry name" value="Shikimate_DH"/>
    <property type="match status" value="1"/>
</dbReference>
<comment type="caution">
    <text evidence="17">The sequence shown here is derived from an EMBL/GenBank/DDBJ whole genome shotgun (WGS) entry which is preliminary data.</text>
</comment>
<dbReference type="GO" id="GO:0008883">
    <property type="term" value="F:glutamyl-tRNA reductase activity"/>
    <property type="evidence" value="ECO:0007669"/>
    <property type="project" value="UniProtKB-UniRule"/>
</dbReference>
<feature type="binding site" evidence="8 10">
    <location>
        <position position="116"/>
    </location>
    <ligand>
        <name>substrate</name>
    </ligand>
</feature>
<evidence type="ECO:0000256" key="5">
    <source>
        <dbReference type="ARBA" id="ARBA00023002"/>
    </source>
</evidence>
<feature type="domain" description="Quinate/shikimate 5-dehydrogenase/glutamyl-tRNA reductase" evidence="15">
    <location>
        <begin position="189"/>
        <end position="308"/>
    </location>
</feature>
<dbReference type="Gene3D" id="3.40.50.720">
    <property type="entry name" value="NAD(P)-binding Rossmann-like Domain"/>
    <property type="match status" value="1"/>
</dbReference>
<feature type="binding site" evidence="8 11">
    <location>
        <begin position="196"/>
        <end position="201"/>
    </location>
    <ligand>
        <name>NADP(+)</name>
        <dbReference type="ChEBI" id="CHEBI:58349"/>
    </ligand>
</feature>
<evidence type="ECO:0000256" key="2">
    <source>
        <dbReference type="ARBA" id="ARBA00005916"/>
    </source>
</evidence>
<gene>
    <name evidence="8" type="primary">hemA</name>
    <name evidence="17" type="ORF">CLV58_102153</name>
</gene>
<keyword evidence="4 8" id="KW-0521">NADP</keyword>
<evidence type="ECO:0000256" key="1">
    <source>
        <dbReference type="ARBA" id="ARBA00005059"/>
    </source>
</evidence>
<feature type="binding site" evidence="8 10">
    <location>
        <begin position="51"/>
        <end position="54"/>
    </location>
    <ligand>
        <name>substrate</name>
    </ligand>
</feature>
<dbReference type="PANTHER" id="PTHR43013">
    <property type="entry name" value="GLUTAMYL-TRNA REDUCTASE"/>
    <property type="match status" value="1"/>
</dbReference>
<dbReference type="InterPro" id="IPR015896">
    <property type="entry name" value="4pyrrol_synth_GluRdtase_dimer"/>
</dbReference>
<evidence type="ECO:0000259" key="16">
    <source>
        <dbReference type="Pfam" id="PF05201"/>
    </source>
</evidence>
<keyword evidence="6 8" id="KW-0627">Porphyrin biosynthesis</keyword>
<evidence type="ECO:0000313" key="17">
    <source>
        <dbReference type="EMBL" id="PRY45405.1"/>
    </source>
</evidence>
<feature type="binding site" evidence="8 10">
    <location>
        <begin position="121"/>
        <end position="123"/>
    </location>
    <ligand>
        <name>substrate</name>
    </ligand>
</feature>
<evidence type="ECO:0000256" key="10">
    <source>
        <dbReference type="PIRSR" id="PIRSR000445-2"/>
    </source>
</evidence>
<comment type="domain">
    <text evidence="8">Possesses an unusual extended V-shaped dimeric structure with each monomer consisting of three distinct domains arranged along a curved 'spinal' alpha-helix. The N-terminal catalytic domain specifically recognizes the glutamate moiety of the substrate. The second domain is the NADPH-binding domain, and the third C-terminal domain is responsible for dimerization.</text>
</comment>
<proteinExistence type="inferred from homology"/>
<dbReference type="AlphaFoldDB" id="A0A2T0TIF9"/>
<dbReference type="Gene3D" id="3.30.460.30">
    <property type="entry name" value="Glutamyl-tRNA reductase, N-terminal domain"/>
    <property type="match status" value="1"/>
</dbReference>
<evidence type="ECO:0000256" key="4">
    <source>
        <dbReference type="ARBA" id="ARBA00022857"/>
    </source>
</evidence>
<name>A0A2T0TIF9_9BACT</name>
<feature type="domain" description="Glutamyl-tRNA reductase N-terminal" evidence="16">
    <location>
        <begin position="8"/>
        <end position="163"/>
    </location>
</feature>
<feature type="domain" description="Tetrapyrrole biosynthesis glutamyl-tRNA reductase dimerisation" evidence="14">
    <location>
        <begin position="324"/>
        <end position="420"/>
    </location>
</feature>
<reference evidence="17 18" key="1">
    <citation type="submission" date="2018-03" db="EMBL/GenBank/DDBJ databases">
        <title>Genomic Encyclopedia of Archaeal and Bacterial Type Strains, Phase II (KMG-II): from individual species to whole genera.</title>
        <authorList>
            <person name="Goeker M."/>
        </authorList>
    </citation>
    <scope>NUCLEOTIDE SEQUENCE [LARGE SCALE GENOMIC DNA]</scope>
    <source>
        <strain evidence="17 18">DSM 28354</strain>
    </source>
</reference>
<comment type="function">
    <text evidence="8">Catalyzes the NADPH-dependent reduction of glutamyl-tRNA(Glu) to glutamate 1-semialdehyde (GSA).</text>
</comment>
<evidence type="ECO:0000256" key="6">
    <source>
        <dbReference type="ARBA" id="ARBA00023244"/>
    </source>
</evidence>
<dbReference type="PIRSF" id="PIRSF000445">
    <property type="entry name" value="4pyrrol_synth_GluRdtase"/>
    <property type="match status" value="1"/>
</dbReference>
<feature type="active site" description="Nucleophile" evidence="8 9">
    <location>
        <position position="52"/>
    </location>
</feature>
<dbReference type="NCBIfam" id="TIGR01035">
    <property type="entry name" value="hemA"/>
    <property type="match status" value="1"/>
</dbReference>
<evidence type="ECO:0000259" key="15">
    <source>
        <dbReference type="Pfam" id="PF01488"/>
    </source>
</evidence>
<dbReference type="InterPro" id="IPR036453">
    <property type="entry name" value="GluRdtase_dimer_dom_sf"/>
</dbReference>
<comment type="catalytic activity">
    <reaction evidence="7 8 13">
        <text>(S)-4-amino-5-oxopentanoate + tRNA(Glu) + NADP(+) = L-glutamyl-tRNA(Glu) + NADPH + H(+)</text>
        <dbReference type="Rhea" id="RHEA:12344"/>
        <dbReference type="Rhea" id="RHEA-COMP:9663"/>
        <dbReference type="Rhea" id="RHEA-COMP:9680"/>
        <dbReference type="ChEBI" id="CHEBI:15378"/>
        <dbReference type="ChEBI" id="CHEBI:57501"/>
        <dbReference type="ChEBI" id="CHEBI:57783"/>
        <dbReference type="ChEBI" id="CHEBI:58349"/>
        <dbReference type="ChEBI" id="CHEBI:78442"/>
        <dbReference type="ChEBI" id="CHEBI:78520"/>
        <dbReference type="EC" id="1.2.1.70"/>
    </reaction>
</comment>
<dbReference type="InterPro" id="IPR015895">
    <property type="entry name" value="4pyrrol_synth_GluRdtase_N"/>
</dbReference>
<keyword evidence="5 8" id="KW-0560">Oxidoreductase</keyword>
<accession>A0A2T0TIF9</accession>
<dbReference type="Proteomes" id="UP000238375">
    <property type="component" value="Unassembled WGS sequence"/>
</dbReference>
<dbReference type="Pfam" id="PF00745">
    <property type="entry name" value="GlutR_dimer"/>
    <property type="match status" value="1"/>
</dbReference>
<dbReference type="InterPro" id="IPR000343">
    <property type="entry name" value="4pyrrol_synth_GluRdtase"/>
</dbReference>
<dbReference type="GO" id="GO:0019353">
    <property type="term" value="P:protoporphyrinogen IX biosynthetic process from glutamate"/>
    <property type="evidence" value="ECO:0007669"/>
    <property type="project" value="TreeGrafter"/>
</dbReference>
<protein>
    <recommendedName>
        <fullName evidence="3 8">Glutamyl-tRNA reductase</fullName>
        <shortName evidence="8">GluTR</shortName>
        <ecNumber evidence="3 8">1.2.1.70</ecNumber>
    </recommendedName>
</protein>
<dbReference type="OrthoDB" id="110209at2"/>
<feature type="site" description="Important for activity" evidence="8 12">
    <location>
        <position position="106"/>
    </location>
</feature>
<comment type="subunit">
    <text evidence="8">Homodimer.</text>
</comment>
<dbReference type="InterPro" id="IPR006151">
    <property type="entry name" value="Shikm_DH/Glu-tRNA_Rdtase"/>
</dbReference>
<comment type="similarity">
    <text evidence="2 8 13">Belongs to the glutamyl-tRNA reductase family.</text>
</comment>
<dbReference type="RefSeq" id="WP_106136266.1">
    <property type="nucleotide sequence ID" value="NZ_PVTE01000002.1"/>
</dbReference>
<dbReference type="InterPro" id="IPR036291">
    <property type="entry name" value="NAD(P)-bd_dom_sf"/>
</dbReference>
<evidence type="ECO:0000256" key="8">
    <source>
        <dbReference type="HAMAP-Rule" id="MF_00087"/>
    </source>
</evidence>
<dbReference type="SUPFAM" id="SSF69075">
    <property type="entry name" value="Glutamyl tRNA-reductase dimerization domain"/>
    <property type="match status" value="1"/>
</dbReference>
<comment type="pathway">
    <text evidence="1 8 13">Porphyrin-containing compound metabolism; protoporphyrin-IX biosynthesis; 5-aminolevulinate from L-glutamyl-tRNA(Glu): step 1/2.</text>
</comment>
<feature type="binding site" evidence="8 10">
    <location>
        <position position="127"/>
    </location>
    <ligand>
        <name>substrate</name>
    </ligand>
</feature>
<dbReference type="SUPFAM" id="SSF51735">
    <property type="entry name" value="NAD(P)-binding Rossmann-fold domains"/>
    <property type="match status" value="1"/>
</dbReference>
<comment type="miscellaneous">
    <text evidence="8">During catalysis, the active site Cys acts as a nucleophile attacking the alpha-carbonyl group of tRNA-bound glutamate with the formation of a thioester intermediate between enzyme and glutamate, and the concomitant release of tRNA(Glu). The thioester intermediate is finally reduced by direct hydride transfer from NADPH, to form the product GSA.</text>
</comment>
<dbReference type="EMBL" id="PVTE01000002">
    <property type="protein sequence ID" value="PRY45405.1"/>
    <property type="molecule type" value="Genomic_DNA"/>
</dbReference>
<keyword evidence="18" id="KW-1185">Reference proteome</keyword>
<evidence type="ECO:0000256" key="13">
    <source>
        <dbReference type="RuleBase" id="RU000584"/>
    </source>
</evidence>
<evidence type="ECO:0000313" key="18">
    <source>
        <dbReference type="Proteomes" id="UP000238375"/>
    </source>
</evidence>
<evidence type="ECO:0000259" key="14">
    <source>
        <dbReference type="Pfam" id="PF00745"/>
    </source>
</evidence>
<sequence>MLNTFRSISLSYKTAPLQVRDLIALNEEEARRFMLRLRDFFALTDLLVISTCNRTEVYYAFDPASTETDISTDIIRLLLIEKGLTDTDNYLPYFDVFANHDDAVRHLFEVCTGLHSQVVGDMQIPNQVKQSYQWSADLDMAGPFLHRLMHTIFFTNKRVAQETSFRDGAASVSYAAVELIDELMSVQVTPNILVVGLGEIGTDVFRNLDARKLGNLTLINRTRSKAEVLAEGTEYRVADWAQLTEEIQRADVIISSVQRDEPLITPQFLTGLTVLTYKYFIDLSVPRSIDAAIEQLPGVLVYNIDHIQSRADEALNRRLAAVPQVEAIITQATTEFGDWSKEMMVSPTINKLKNALEQIRRDEIARHIKHLTPDESEKIDRITKGIMQKIIKLPVLQLKAACKRGEAETLIDVLNDLFDLENQTVDEPKRFV</sequence>
<dbReference type="GO" id="GO:0050661">
    <property type="term" value="F:NADP binding"/>
    <property type="evidence" value="ECO:0007669"/>
    <property type="project" value="InterPro"/>
</dbReference>
<dbReference type="Pfam" id="PF05201">
    <property type="entry name" value="GlutR_N"/>
    <property type="match status" value="1"/>
</dbReference>
<evidence type="ECO:0000256" key="12">
    <source>
        <dbReference type="PIRSR" id="PIRSR000445-4"/>
    </source>
</evidence>
<dbReference type="SUPFAM" id="SSF69742">
    <property type="entry name" value="Glutamyl tRNA-reductase catalytic, N-terminal domain"/>
    <property type="match status" value="1"/>
</dbReference>
<dbReference type="EC" id="1.2.1.70" evidence="3 8"/>
<evidence type="ECO:0000256" key="3">
    <source>
        <dbReference type="ARBA" id="ARBA00012970"/>
    </source>
</evidence>
<dbReference type="UniPathway" id="UPA00251">
    <property type="reaction ID" value="UER00316"/>
</dbReference>
<organism evidence="17 18">
    <name type="scientific">Spirosoma oryzae</name>
    <dbReference type="NCBI Taxonomy" id="1469603"/>
    <lineage>
        <taxon>Bacteria</taxon>
        <taxon>Pseudomonadati</taxon>
        <taxon>Bacteroidota</taxon>
        <taxon>Cytophagia</taxon>
        <taxon>Cytophagales</taxon>
        <taxon>Cytophagaceae</taxon>
        <taxon>Spirosoma</taxon>
    </lineage>
</organism>
<evidence type="ECO:0000256" key="11">
    <source>
        <dbReference type="PIRSR" id="PIRSR000445-3"/>
    </source>
</evidence>
<dbReference type="InterPro" id="IPR036343">
    <property type="entry name" value="GluRdtase_N_sf"/>
</dbReference>
<evidence type="ECO:0000256" key="9">
    <source>
        <dbReference type="PIRSR" id="PIRSR000445-1"/>
    </source>
</evidence>